<reference evidence="2 3" key="1">
    <citation type="submission" date="2019-11" db="EMBL/GenBank/DDBJ databases">
        <title>Isolation of a new High Light Tolerant Cyanobacteria.</title>
        <authorList>
            <person name="Dobson Z."/>
            <person name="Vaughn N."/>
            <person name="Vaughn M."/>
            <person name="Fromme P."/>
            <person name="Mazor Y."/>
        </authorList>
    </citation>
    <scope>NUCLEOTIDE SEQUENCE [LARGE SCALE GENOMIC DNA]</scope>
    <source>
        <strain evidence="2 3">0216</strain>
    </source>
</reference>
<evidence type="ECO:0000313" key="2">
    <source>
        <dbReference type="EMBL" id="MTF38740.1"/>
    </source>
</evidence>
<evidence type="ECO:0000313" key="3">
    <source>
        <dbReference type="Proteomes" id="UP000437131"/>
    </source>
</evidence>
<comment type="caution">
    <text evidence="2">The sequence shown here is derived from an EMBL/GenBank/DDBJ whole genome shotgun (WGS) entry which is preliminary data.</text>
</comment>
<proteinExistence type="predicted"/>
<evidence type="ECO:0000256" key="1">
    <source>
        <dbReference type="SAM" id="Phobius"/>
    </source>
</evidence>
<keyword evidence="1" id="KW-0812">Transmembrane</keyword>
<accession>A0A844GRZ3</accession>
<sequence length="69" mass="7419">MSVVHWDKSVLSLHLKEIIEDHNRGDRTALAGLGAILVGTVVIPATAKMAKPILKQIIKGGLSISHKLK</sequence>
<dbReference type="EMBL" id="WMIA01000007">
    <property type="protein sequence ID" value="MTF38740.1"/>
    <property type="molecule type" value="Genomic_DNA"/>
</dbReference>
<organism evidence="2 3">
    <name type="scientific">Cyanobacterium aponinum 0216</name>
    <dbReference type="NCBI Taxonomy" id="2676140"/>
    <lineage>
        <taxon>Bacteria</taxon>
        <taxon>Bacillati</taxon>
        <taxon>Cyanobacteriota</taxon>
        <taxon>Cyanophyceae</taxon>
        <taxon>Oscillatoriophycideae</taxon>
        <taxon>Chroococcales</taxon>
        <taxon>Geminocystaceae</taxon>
        <taxon>Cyanobacterium</taxon>
    </lineage>
</organism>
<dbReference type="AlphaFoldDB" id="A0A844GRZ3"/>
<keyword evidence="1" id="KW-1133">Transmembrane helix</keyword>
<name>A0A844GRZ3_9CHRO</name>
<gene>
    <name evidence="2" type="ORF">GGC33_07345</name>
</gene>
<dbReference type="Proteomes" id="UP000437131">
    <property type="component" value="Unassembled WGS sequence"/>
</dbReference>
<keyword evidence="1" id="KW-0472">Membrane</keyword>
<feature type="transmembrane region" description="Helical" evidence="1">
    <location>
        <begin position="29"/>
        <end position="47"/>
    </location>
</feature>
<protein>
    <submittedName>
        <fullName evidence="2">Uncharacterized protein</fullName>
    </submittedName>
</protein>
<dbReference type="RefSeq" id="WP_015220089.1">
    <property type="nucleotide sequence ID" value="NZ_WMIA01000007.1"/>
</dbReference>